<feature type="chain" id="PRO_5046396038" evidence="1">
    <location>
        <begin position="20"/>
        <end position="81"/>
    </location>
</feature>
<gene>
    <name evidence="2" type="ORF">AMECASPLE_011433</name>
</gene>
<dbReference type="Proteomes" id="UP001469553">
    <property type="component" value="Unassembled WGS sequence"/>
</dbReference>
<feature type="signal peptide" evidence="1">
    <location>
        <begin position="1"/>
        <end position="19"/>
    </location>
</feature>
<comment type="caution">
    <text evidence="2">The sequence shown here is derived from an EMBL/GenBank/DDBJ whole genome shotgun (WGS) entry which is preliminary data.</text>
</comment>
<organism evidence="2 3">
    <name type="scientific">Ameca splendens</name>
    <dbReference type="NCBI Taxonomy" id="208324"/>
    <lineage>
        <taxon>Eukaryota</taxon>
        <taxon>Metazoa</taxon>
        <taxon>Chordata</taxon>
        <taxon>Craniata</taxon>
        <taxon>Vertebrata</taxon>
        <taxon>Euteleostomi</taxon>
        <taxon>Actinopterygii</taxon>
        <taxon>Neopterygii</taxon>
        <taxon>Teleostei</taxon>
        <taxon>Neoteleostei</taxon>
        <taxon>Acanthomorphata</taxon>
        <taxon>Ovalentaria</taxon>
        <taxon>Atherinomorphae</taxon>
        <taxon>Cyprinodontiformes</taxon>
        <taxon>Goodeidae</taxon>
        <taxon>Ameca</taxon>
    </lineage>
</organism>
<sequence>ALLPHQLHILCSLLGPKLCSPTKSPNNREERASATWTGLHPNLEVNLLNNQLCVGYQVRIIQHEGSNLIITKHASLSMPKI</sequence>
<keyword evidence="1" id="KW-0732">Signal</keyword>
<evidence type="ECO:0000256" key="1">
    <source>
        <dbReference type="SAM" id="SignalP"/>
    </source>
</evidence>
<protein>
    <submittedName>
        <fullName evidence="2">Uncharacterized protein</fullName>
    </submittedName>
</protein>
<proteinExistence type="predicted"/>
<evidence type="ECO:0000313" key="3">
    <source>
        <dbReference type="Proteomes" id="UP001469553"/>
    </source>
</evidence>
<keyword evidence="3" id="KW-1185">Reference proteome</keyword>
<feature type="non-terminal residue" evidence="2">
    <location>
        <position position="1"/>
    </location>
</feature>
<name>A0ABV0YYT7_9TELE</name>
<reference evidence="2 3" key="1">
    <citation type="submission" date="2021-06" db="EMBL/GenBank/DDBJ databases">
        <authorList>
            <person name="Palmer J.M."/>
        </authorList>
    </citation>
    <scope>NUCLEOTIDE SEQUENCE [LARGE SCALE GENOMIC DNA]</scope>
    <source>
        <strain evidence="2 3">AS_MEX2019</strain>
        <tissue evidence="2">Muscle</tissue>
    </source>
</reference>
<evidence type="ECO:0000313" key="2">
    <source>
        <dbReference type="EMBL" id="MEQ2299035.1"/>
    </source>
</evidence>
<accession>A0ABV0YYT7</accession>
<dbReference type="EMBL" id="JAHRIP010047714">
    <property type="protein sequence ID" value="MEQ2299035.1"/>
    <property type="molecule type" value="Genomic_DNA"/>
</dbReference>